<dbReference type="EMBL" id="QRMI01000025">
    <property type="protein sequence ID" value="RHJ60268.1"/>
    <property type="molecule type" value="Genomic_DNA"/>
</dbReference>
<evidence type="ECO:0000313" key="2">
    <source>
        <dbReference type="Proteomes" id="UP000285832"/>
    </source>
</evidence>
<dbReference type="RefSeq" id="WP_118279238.1">
    <property type="nucleotide sequence ID" value="NZ_JAQDJO010000024.1"/>
</dbReference>
<reference evidence="1 2" key="1">
    <citation type="submission" date="2018-08" db="EMBL/GenBank/DDBJ databases">
        <title>A genome reference for cultivated species of the human gut microbiota.</title>
        <authorList>
            <person name="Zou Y."/>
            <person name="Xue W."/>
            <person name="Luo G."/>
        </authorList>
    </citation>
    <scope>NUCLEOTIDE SEQUENCE [LARGE SCALE GENOMIC DNA]</scope>
    <source>
        <strain evidence="1 2">AM09-9</strain>
    </source>
</reference>
<dbReference type="Proteomes" id="UP000285832">
    <property type="component" value="Unassembled WGS sequence"/>
</dbReference>
<name>A0A415D2F1_9FIRM</name>
<dbReference type="AlphaFoldDB" id="A0A415D2F1"/>
<organism evidence="1 2">
    <name type="scientific">[Ruminococcus] lactaris</name>
    <dbReference type="NCBI Taxonomy" id="46228"/>
    <lineage>
        <taxon>Bacteria</taxon>
        <taxon>Bacillati</taxon>
        <taxon>Bacillota</taxon>
        <taxon>Clostridia</taxon>
        <taxon>Lachnospirales</taxon>
        <taxon>Lachnospiraceae</taxon>
        <taxon>Mediterraneibacter</taxon>
    </lineage>
</organism>
<gene>
    <name evidence="1" type="ORF">DW116_09970</name>
</gene>
<proteinExistence type="predicted"/>
<protein>
    <submittedName>
        <fullName evidence="1">Uncharacterized protein</fullName>
    </submittedName>
</protein>
<comment type="caution">
    <text evidence="1">The sequence shown here is derived from an EMBL/GenBank/DDBJ whole genome shotgun (WGS) entry which is preliminary data.</text>
</comment>
<evidence type="ECO:0000313" key="1">
    <source>
        <dbReference type="EMBL" id="RHJ60268.1"/>
    </source>
</evidence>
<accession>A0A415D2F1</accession>
<sequence>MMYDKAQCKILFQIIRVSLFDSDEFEINAEADWKLIYRISREHKIHTILCRGLEKISSKDKIPEKMIGKLV</sequence>